<evidence type="ECO:0000313" key="3">
    <source>
        <dbReference type="Proteomes" id="UP000663844"/>
    </source>
</evidence>
<sequence length="260" mass="30293">MNIALFKDNRTKIPKDHKNLFKFIYSVNVSRTFEGEFVKDFLNGVATGKKKQVPVSLGKLQQLAKSPFEITLYLDSDTWFCEKFGDFDKILGNHDILFAKDTHIKSKTHWAWNSGVILYRNCPAVIKFFRLWEELYLQECILSAVGRQDTCALTSALERSPLLRYGNLDSVYNLRLSNENWADPHWKLEKLRTQIVRWPVKVLHTSRVIKHQSNETCRIANERRFVTRILGIASSKQPTMYYTKADCVRGTENNCDVDFF</sequence>
<evidence type="ECO:0000313" key="1">
    <source>
        <dbReference type="EMBL" id="CAF1502709.1"/>
    </source>
</evidence>
<evidence type="ECO:0008006" key="4">
    <source>
        <dbReference type="Google" id="ProtNLM"/>
    </source>
</evidence>
<dbReference type="InterPro" id="IPR029044">
    <property type="entry name" value="Nucleotide-diphossugar_trans"/>
</dbReference>
<dbReference type="AlphaFoldDB" id="A0A819UKL8"/>
<evidence type="ECO:0000313" key="2">
    <source>
        <dbReference type="EMBL" id="CAF4098579.1"/>
    </source>
</evidence>
<dbReference type="EMBL" id="CAJOAZ010005402">
    <property type="protein sequence ID" value="CAF4098579.1"/>
    <property type="molecule type" value="Genomic_DNA"/>
</dbReference>
<organism evidence="2 3">
    <name type="scientific">Adineta steineri</name>
    <dbReference type="NCBI Taxonomy" id="433720"/>
    <lineage>
        <taxon>Eukaryota</taxon>
        <taxon>Metazoa</taxon>
        <taxon>Spiralia</taxon>
        <taxon>Gnathifera</taxon>
        <taxon>Rotifera</taxon>
        <taxon>Eurotatoria</taxon>
        <taxon>Bdelloidea</taxon>
        <taxon>Adinetida</taxon>
        <taxon>Adinetidae</taxon>
        <taxon>Adineta</taxon>
    </lineage>
</organism>
<comment type="caution">
    <text evidence="2">The sequence shown here is derived from an EMBL/GenBank/DDBJ whole genome shotgun (WGS) entry which is preliminary data.</text>
</comment>
<dbReference type="EMBL" id="CAJNOG010002384">
    <property type="protein sequence ID" value="CAF1502709.1"/>
    <property type="molecule type" value="Genomic_DNA"/>
</dbReference>
<reference evidence="2" key="1">
    <citation type="submission" date="2021-02" db="EMBL/GenBank/DDBJ databases">
        <authorList>
            <person name="Nowell W R."/>
        </authorList>
    </citation>
    <scope>NUCLEOTIDE SEQUENCE</scope>
</reference>
<dbReference type="Proteomes" id="UP000663844">
    <property type="component" value="Unassembled WGS sequence"/>
</dbReference>
<gene>
    <name evidence="1" type="ORF">JYZ213_LOCUS43575</name>
    <name evidence="2" type="ORF">OXD698_LOCUS35299</name>
</gene>
<dbReference type="Proteomes" id="UP000663845">
    <property type="component" value="Unassembled WGS sequence"/>
</dbReference>
<accession>A0A819UKL8</accession>
<name>A0A819UKL8_9BILA</name>
<protein>
    <recommendedName>
        <fullName evidence="4">Nucleotide-diphospho-sugar transferase domain-containing protein</fullName>
    </recommendedName>
</protein>
<dbReference type="SUPFAM" id="SSF53448">
    <property type="entry name" value="Nucleotide-diphospho-sugar transferases"/>
    <property type="match status" value="1"/>
</dbReference>
<proteinExistence type="predicted"/>